<comment type="caution">
    <text evidence="1">The sequence shown here is derived from an EMBL/GenBank/DDBJ whole genome shotgun (WGS) entry which is preliminary data.</text>
</comment>
<dbReference type="Gene3D" id="3.90.320.10">
    <property type="match status" value="1"/>
</dbReference>
<dbReference type="GO" id="GO:0006281">
    <property type="term" value="P:DNA repair"/>
    <property type="evidence" value="ECO:0007669"/>
    <property type="project" value="UniProtKB-ARBA"/>
</dbReference>
<reference evidence="1" key="1">
    <citation type="submission" date="2021-12" db="EMBL/GenBank/DDBJ databases">
        <title>Prjna785345.</title>
        <authorList>
            <person name="Rujirawat T."/>
            <person name="Krajaejun T."/>
        </authorList>
    </citation>
    <scope>NUCLEOTIDE SEQUENCE</scope>
    <source>
        <strain evidence="1">Pi057C3</strain>
    </source>
</reference>
<accession>A0AAD5LLX8</accession>
<dbReference type="AlphaFoldDB" id="A0AAD5LLX8"/>
<dbReference type="EMBL" id="JAKCXM010000085">
    <property type="protein sequence ID" value="KAJ0403273.1"/>
    <property type="molecule type" value="Genomic_DNA"/>
</dbReference>
<dbReference type="InterPro" id="IPR011335">
    <property type="entry name" value="Restrct_endonuc-II-like"/>
</dbReference>
<evidence type="ECO:0000313" key="1">
    <source>
        <dbReference type="EMBL" id="KAJ0403273.1"/>
    </source>
</evidence>
<dbReference type="SUPFAM" id="SSF52980">
    <property type="entry name" value="Restriction endonuclease-like"/>
    <property type="match status" value="1"/>
</dbReference>
<protein>
    <submittedName>
        <fullName evidence="1">Uncharacterized protein</fullName>
    </submittedName>
</protein>
<organism evidence="1 2">
    <name type="scientific">Pythium insidiosum</name>
    <name type="common">Pythiosis disease agent</name>
    <dbReference type="NCBI Taxonomy" id="114742"/>
    <lineage>
        <taxon>Eukaryota</taxon>
        <taxon>Sar</taxon>
        <taxon>Stramenopiles</taxon>
        <taxon>Oomycota</taxon>
        <taxon>Peronosporomycetes</taxon>
        <taxon>Pythiales</taxon>
        <taxon>Pythiaceae</taxon>
        <taxon>Pythium</taxon>
    </lineage>
</organism>
<dbReference type="Proteomes" id="UP001209570">
    <property type="component" value="Unassembled WGS sequence"/>
</dbReference>
<proteinExistence type="predicted"/>
<sequence length="328" mass="36824">MAMTTMAVAGGRRALGVALRQPARAPWRRELSTASYGRRRRSIMLFASEVPVVCAMNPYRKIEELFLATWKRTHPRQLEALQQELAVVVETPEEKVRATVEQLGATAAIEELLAEASSAETTTAVAAASARLVDALPETTPEDVKSEVVQFFASEMNKGFGAKQEAPALLKYEQEQRVSVADRNLVFFKKKVAAVGAYDVLVGGKIDGRAANGKVIEVKNRLKRFMTPLPKYDLAQLQTYLFILDAQEGELVEHLRRDSAQPETRLHRVTRDEAMWATQIEPFVVRYASALAHFMQDRDAQVQFLEGDAAAQREVIRRQWMKDVETHL</sequence>
<name>A0AAD5LLX8_PYTIN</name>
<dbReference type="InterPro" id="IPR011604">
    <property type="entry name" value="PDDEXK-like_dom_sf"/>
</dbReference>
<evidence type="ECO:0000313" key="2">
    <source>
        <dbReference type="Proteomes" id="UP001209570"/>
    </source>
</evidence>
<keyword evidence="2" id="KW-1185">Reference proteome</keyword>
<gene>
    <name evidence="1" type="ORF">P43SY_007577</name>
</gene>